<evidence type="ECO:0000313" key="2">
    <source>
        <dbReference type="EMBL" id="MDJ1137036.1"/>
    </source>
</evidence>
<keyword evidence="3" id="KW-1185">Reference proteome</keyword>
<dbReference type="EMBL" id="JANCPR020000050">
    <property type="protein sequence ID" value="MDJ1137036.1"/>
    <property type="molecule type" value="Genomic_DNA"/>
</dbReference>
<gene>
    <name evidence="2" type="ORF">NMN56_034860</name>
</gene>
<feature type="compositionally biased region" description="Polar residues" evidence="1">
    <location>
        <begin position="38"/>
        <end position="47"/>
    </location>
</feature>
<comment type="caution">
    <text evidence="2">The sequence shown here is derived from an EMBL/GenBank/DDBJ whole genome shotgun (WGS) entry which is preliminary data.</text>
</comment>
<protein>
    <recommendedName>
        <fullName evidence="4">Ig-like domain-containing protein</fullName>
    </recommendedName>
</protein>
<feature type="region of interest" description="Disordered" evidence="1">
    <location>
        <begin position="38"/>
        <end position="58"/>
    </location>
</feature>
<dbReference type="Proteomes" id="UP001214441">
    <property type="component" value="Unassembled WGS sequence"/>
</dbReference>
<evidence type="ECO:0008006" key="4">
    <source>
        <dbReference type="Google" id="ProtNLM"/>
    </source>
</evidence>
<evidence type="ECO:0000256" key="1">
    <source>
        <dbReference type="SAM" id="MobiDB-lite"/>
    </source>
</evidence>
<reference evidence="2 3" key="1">
    <citation type="submission" date="2023-05" db="EMBL/GenBank/DDBJ databases">
        <title>Streptantibioticus silvisoli sp. nov., acidotolerant actinomycetes 1 from pine litter.</title>
        <authorList>
            <person name="Swiecimska M."/>
            <person name="Golinska P."/>
            <person name="Sangal V."/>
            <person name="Wachnowicz B."/>
            <person name="Goodfellow M."/>
        </authorList>
    </citation>
    <scope>NUCLEOTIDE SEQUENCE [LARGE SCALE GENOMIC DNA]</scope>
    <source>
        <strain evidence="2 3">DSM 42109</strain>
    </source>
</reference>
<dbReference type="RefSeq" id="WP_274039418.1">
    <property type="nucleotide sequence ID" value="NZ_JANCPR020000050.1"/>
</dbReference>
<proteinExistence type="predicted"/>
<organism evidence="2 3">
    <name type="scientific">Streptomyces iconiensis</name>
    <dbReference type="NCBI Taxonomy" id="1384038"/>
    <lineage>
        <taxon>Bacteria</taxon>
        <taxon>Bacillati</taxon>
        <taxon>Actinomycetota</taxon>
        <taxon>Actinomycetes</taxon>
        <taxon>Kitasatosporales</taxon>
        <taxon>Streptomycetaceae</taxon>
        <taxon>Streptomyces</taxon>
    </lineage>
</organism>
<evidence type="ECO:0000313" key="3">
    <source>
        <dbReference type="Proteomes" id="UP001214441"/>
    </source>
</evidence>
<accession>A0ABT7A874</accession>
<sequence length="237" mass="24385">MTSRAAAHRHRPAWLRTAVGAVTALGTAAVVLTGVTSTGHAQPSSGTARPAAVSPHKAAHTDAALADAAGTDAARTGAVRAGGVHLKCSARTVPGRPLTFRPRLTSTPRTVHAAGTVLLTKCTSPDGSQRHIKSGRLTFRGSAKASCTRASHVRGKGTITWYASPGARGKRLGTSTLTPRSRATTYTPGSTLLNGTVSSGRLAHQRATGAVHPTSNVRQCGTRGLRTLEGRGYVTFS</sequence>
<name>A0ABT7A874_9ACTN</name>